<organism evidence="2 3">
    <name type="scientific">Callosobruchus maculatus</name>
    <name type="common">Southern cowpea weevil</name>
    <name type="synonym">Pulse bruchid</name>
    <dbReference type="NCBI Taxonomy" id="64391"/>
    <lineage>
        <taxon>Eukaryota</taxon>
        <taxon>Metazoa</taxon>
        <taxon>Ecdysozoa</taxon>
        <taxon>Arthropoda</taxon>
        <taxon>Hexapoda</taxon>
        <taxon>Insecta</taxon>
        <taxon>Pterygota</taxon>
        <taxon>Neoptera</taxon>
        <taxon>Endopterygota</taxon>
        <taxon>Coleoptera</taxon>
        <taxon>Polyphaga</taxon>
        <taxon>Cucujiformia</taxon>
        <taxon>Chrysomeloidea</taxon>
        <taxon>Chrysomelidae</taxon>
        <taxon>Bruchinae</taxon>
        <taxon>Bruchini</taxon>
        <taxon>Callosobruchus</taxon>
    </lineage>
</organism>
<dbReference type="EMBL" id="CAACVG010000203">
    <property type="protein sequence ID" value="VEN33714.1"/>
    <property type="molecule type" value="Genomic_DNA"/>
</dbReference>
<keyword evidence="3" id="KW-1185">Reference proteome</keyword>
<evidence type="ECO:0000313" key="3">
    <source>
        <dbReference type="Proteomes" id="UP000410492"/>
    </source>
</evidence>
<feature type="signal peptide" evidence="1">
    <location>
        <begin position="1"/>
        <end position="19"/>
    </location>
</feature>
<evidence type="ECO:0000256" key="1">
    <source>
        <dbReference type="SAM" id="SignalP"/>
    </source>
</evidence>
<dbReference type="OrthoDB" id="6768507at2759"/>
<dbReference type="Proteomes" id="UP000410492">
    <property type="component" value="Unassembled WGS sequence"/>
</dbReference>
<feature type="chain" id="PRO_5024902367" evidence="1">
    <location>
        <begin position="20"/>
        <end position="200"/>
    </location>
</feature>
<gene>
    <name evidence="2" type="ORF">CALMAC_LOCUS172</name>
</gene>
<accession>A0A653BEK9</accession>
<reference evidence="2 3" key="1">
    <citation type="submission" date="2019-01" db="EMBL/GenBank/DDBJ databases">
        <authorList>
            <person name="Sayadi A."/>
        </authorList>
    </citation>
    <scope>NUCLEOTIDE SEQUENCE [LARGE SCALE GENOMIC DNA]</scope>
</reference>
<name>A0A653BEK9_CALMS</name>
<keyword evidence="1" id="KW-0732">Signal</keyword>
<protein>
    <submittedName>
        <fullName evidence="2">Uncharacterized protein</fullName>
    </submittedName>
</protein>
<proteinExistence type="predicted"/>
<sequence>MVPLRLNFWVLSLMQAYSGEVISINWQQNLTKVYVLRGLYFCVSADILRTAYFSIFHTHLSYAILSWGHSAGMLRVFGLQRKAVRIISSLRCRDDCRAMYVKLRLLTVPSVYILECLMYVRQNIGLYQTHENIHTYNTRVRKNLIPAYWRLGRCQDGPGYWSIKFFNALPGEIKVLPEKVFKVRVKTYLLKTPFTPLMNF</sequence>
<evidence type="ECO:0000313" key="2">
    <source>
        <dbReference type="EMBL" id="VEN33714.1"/>
    </source>
</evidence>
<dbReference type="AlphaFoldDB" id="A0A653BEK9"/>